<evidence type="ECO:0000313" key="13">
    <source>
        <dbReference type="Proteomes" id="UP000000528"/>
    </source>
</evidence>
<keyword evidence="2 8" id="KW-0812">Transmembrane</keyword>
<dbReference type="PANTHER" id="PTHR22777:SF17">
    <property type="entry name" value="UPF0053 PROTEIN SLL0260"/>
    <property type="match status" value="1"/>
</dbReference>
<dbReference type="PIR" id="B90576">
    <property type="entry name" value="B90576"/>
</dbReference>
<keyword evidence="4 8" id="KW-1133">Transmembrane helix</keyword>
<name>Q98Q54_MYCPU</name>
<keyword evidence="3" id="KW-0677">Repeat</keyword>
<dbReference type="Pfam" id="PF00571">
    <property type="entry name" value="CBS"/>
    <property type="match status" value="1"/>
</dbReference>
<gene>
    <name evidence="12" type="ordered locus">MYPU_5140</name>
</gene>
<evidence type="ECO:0000256" key="5">
    <source>
        <dbReference type="ARBA" id="ARBA00023122"/>
    </source>
</evidence>
<keyword evidence="5 7" id="KW-0129">CBS domain</keyword>
<evidence type="ECO:0000256" key="1">
    <source>
        <dbReference type="ARBA" id="ARBA00004141"/>
    </source>
</evidence>
<dbReference type="InterPro" id="IPR002550">
    <property type="entry name" value="CNNM"/>
</dbReference>
<dbReference type="SMART" id="SM00116">
    <property type="entry name" value="CBS"/>
    <property type="match status" value="2"/>
</dbReference>
<evidence type="ECO:0000259" key="11">
    <source>
        <dbReference type="PROSITE" id="PS51846"/>
    </source>
</evidence>
<dbReference type="PROSITE" id="PS51371">
    <property type="entry name" value="CBS"/>
    <property type="match status" value="1"/>
</dbReference>
<dbReference type="Proteomes" id="UP000000528">
    <property type="component" value="Chromosome"/>
</dbReference>
<keyword evidence="6 8" id="KW-0472">Membrane</keyword>
<comment type="subcellular location">
    <subcellularLocation>
        <location evidence="1">Membrane</location>
        <topology evidence="1">Multi-pass membrane protein</topology>
    </subcellularLocation>
</comment>
<dbReference type="PANTHER" id="PTHR22777">
    <property type="entry name" value="HEMOLYSIN-RELATED"/>
    <property type="match status" value="1"/>
</dbReference>
<keyword evidence="13" id="KW-1185">Reference proteome</keyword>
<dbReference type="KEGG" id="mpu:MYPU_5140"/>
<accession>Q98Q54</accession>
<dbReference type="SUPFAM" id="SSF54631">
    <property type="entry name" value="CBS-domain pair"/>
    <property type="match status" value="1"/>
</dbReference>
<reference evidence="12 13" key="1">
    <citation type="journal article" date="2001" name="Nucleic Acids Res.">
        <title>The complete genome sequence of the murine respiratory pathogen Mycoplasma pulmonis.</title>
        <authorList>
            <person name="Chambaud I."/>
            <person name="Heilig R."/>
            <person name="Ferris S."/>
            <person name="Barbe V."/>
            <person name="Samson D."/>
            <person name="Galisson F."/>
            <person name="Moszer I."/>
            <person name="Dybvig K."/>
            <person name="Wroblewski H."/>
            <person name="Viari A."/>
            <person name="Rocha E.P.C."/>
            <person name="Blanchard A."/>
        </authorList>
    </citation>
    <scope>NUCLEOTIDE SEQUENCE [LARGE SCALE GENOMIC DNA]</scope>
    <source>
        <strain evidence="12 13">UAB CTIP</strain>
    </source>
</reference>
<dbReference type="PROSITE" id="PS51846">
    <property type="entry name" value="CNNM"/>
    <property type="match status" value="1"/>
</dbReference>
<organism evidence="13">
    <name type="scientific">Mycoplasmopsis pulmonis (strain UAB CTIP)</name>
    <name type="common">Mycoplasma pulmonis</name>
    <dbReference type="NCBI Taxonomy" id="272635"/>
    <lineage>
        <taxon>Bacteria</taxon>
        <taxon>Bacillati</taxon>
        <taxon>Mycoplasmatota</taxon>
        <taxon>Mycoplasmoidales</taxon>
        <taxon>Metamycoplasmataceae</taxon>
        <taxon>Mycoplasmopsis</taxon>
    </lineage>
</organism>
<dbReference type="EMBL" id="AL445564">
    <property type="protein sequence ID" value="CAC13687.1"/>
    <property type="molecule type" value="Genomic_DNA"/>
</dbReference>
<feature type="transmembrane region" description="Helical" evidence="9">
    <location>
        <begin position="153"/>
        <end position="172"/>
    </location>
</feature>
<evidence type="ECO:0000256" key="6">
    <source>
        <dbReference type="ARBA" id="ARBA00023136"/>
    </source>
</evidence>
<dbReference type="CDD" id="cd04590">
    <property type="entry name" value="CBS_pair_CorC_HlyC_assoc"/>
    <property type="match status" value="1"/>
</dbReference>
<dbReference type="InterPro" id="IPR046342">
    <property type="entry name" value="CBS_dom_sf"/>
</dbReference>
<dbReference type="Pfam" id="PF01595">
    <property type="entry name" value="CNNM"/>
    <property type="match status" value="1"/>
</dbReference>
<evidence type="ECO:0000313" key="12">
    <source>
        <dbReference type="EMBL" id="CAC13687.1"/>
    </source>
</evidence>
<evidence type="ECO:0000256" key="4">
    <source>
        <dbReference type="ARBA" id="ARBA00022989"/>
    </source>
</evidence>
<protein>
    <submittedName>
        <fullName evidence="12">HEMOLYSIN C</fullName>
    </submittedName>
</protein>
<evidence type="ECO:0000256" key="7">
    <source>
        <dbReference type="PROSITE-ProRule" id="PRU00703"/>
    </source>
</evidence>
<dbReference type="InterPro" id="IPR044751">
    <property type="entry name" value="Ion_transp-like_CBS"/>
</dbReference>
<evidence type="ECO:0000259" key="10">
    <source>
        <dbReference type="PROSITE" id="PS51371"/>
    </source>
</evidence>
<dbReference type="STRING" id="272635.gene:17577116"/>
<evidence type="ECO:0000256" key="2">
    <source>
        <dbReference type="ARBA" id="ARBA00022692"/>
    </source>
</evidence>
<feature type="transmembrane region" description="Helical" evidence="9">
    <location>
        <begin position="21"/>
        <end position="43"/>
    </location>
</feature>
<sequence length="429" mass="49511">MDISFLNIANKLTTNLSSSSYPWLFIVSIVITMVILLFLSSFFSSAETAYASLNIAKLNQDVKSKKKSALLIQKQIKSFSKTLTSILVGNNLVNIGFSSMTTLLLSKTLQENEFLITIFTIFLATPLVIIFGEIIPKILAKKYAYQFLKKTCYIVEFFNYLFIIITFPVLYFKKTNENVTNSEMDLKSYVEIANEEGVINKDESKLISNAFDLNSEKVIRHYVKSENITFLNADDNVAKAIELTKKDRYSRIPVKQQNNFLGIIHISDLLGEEPETNIRKYIYQIPKISHFSSLTKALESLRSEKKHMAFVTKKNLESQQEQIIGIITMEDIIEELVGEIYDEYDDDVLILEVSLGKYHVWGNAKMSNFISQSEIDLEADEDENVSDWIKKRFKKKIKLNSKFIYKKQLQIKVIEINKKKVFKYEIILK</sequence>
<evidence type="ECO:0000256" key="9">
    <source>
        <dbReference type="SAM" id="Phobius"/>
    </source>
</evidence>
<evidence type="ECO:0000256" key="3">
    <source>
        <dbReference type="ARBA" id="ARBA00022737"/>
    </source>
</evidence>
<evidence type="ECO:0000256" key="8">
    <source>
        <dbReference type="PROSITE-ProRule" id="PRU01193"/>
    </source>
</evidence>
<dbReference type="InterPro" id="IPR000644">
    <property type="entry name" value="CBS_dom"/>
</dbReference>
<dbReference type="BioCyc" id="MPUL272635:G1GT6-520-MONOMER"/>
<dbReference type="AlphaFoldDB" id="Q98Q54"/>
<dbReference type="HOGENOM" id="CLU_015237_4_1_14"/>
<proteinExistence type="predicted"/>
<dbReference type="eggNOG" id="COG1253">
    <property type="taxonomic scope" value="Bacteria"/>
</dbReference>
<dbReference type="GO" id="GO:0005886">
    <property type="term" value="C:plasma membrane"/>
    <property type="evidence" value="ECO:0007669"/>
    <property type="project" value="TreeGrafter"/>
</dbReference>
<feature type="transmembrane region" description="Helical" evidence="9">
    <location>
        <begin position="114"/>
        <end position="132"/>
    </location>
</feature>
<dbReference type="Gene3D" id="3.10.580.10">
    <property type="entry name" value="CBS-domain"/>
    <property type="match status" value="1"/>
</dbReference>
<feature type="domain" description="CNNM transmembrane" evidence="11">
    <location>
        <begin position="22"/>
        <end position="203"/>
    </location>
</feature>
<dbReference type="RefSeq" id="WP_010925315.1">
    <property type="nucleotide sequence ID" value="NC_002771.1"/>
</dbReference>
<feature type="domain" description="CBS" evidence="10">
    <location>
        <begin position="278"/>
        <end position="343"/>
    </location>
</feature>